<dbReference type="eggNOG" id="COG2920">
    <property type="taxonomic scope" value="Bacteria"/>
</dbReference>
<dbReference type="OrthoDB" id="5432324at2"/>
<proteinExistence type="predicted"/>
<dbReference type="AlphaFoldDB" id="D6SMM4"/>
<dbReference type="Proteomes" id="UP000005496">
    <property type="component" value="Unassembled WGS sequence"/>
</dbReference>
<accession>D6SMM4</accession>
<name>D6SMM4_9BACT</name>
<protein>
    <submittedName>
        <fullName evidence="1">Uncharacterized protein</fullName>
    </submittedName>
</protein>
<evidence type="ECO:0000313" key="1">
    <source>
        <dbReference type="EMBL" id="EFI35935.1"/>
    </source>
</evidence>
<evidence type="ECO:0000313" key="2">
    <source>
        <dbReference type="Proteomes" id="UP000005496"/>
    </source>
</evidence>
<sequence length="89" mass="10030">MATQASDIKNKLQEIYPEIAQYGVGLQIDYNSEKKAWEATFEKDGNTLSTHLEDTDVDNCLLGKKCYNFGIQLGQFIRNYCEGGEACKL</sequence>
<reference evidence="1" key="1">
    <citation type="submission" date="2010-05" db="EMBL/GenBank/DDBJ databases">
        <title>The draft genome of Desulfonatronospira thiodismutans ASO3-1.</title>
        <authorList>
            <consortium name="US DOE Joint Genome Institute (JGI-PGF)"/>
            <person name="Lucas S."/>
            <person name="Copeland A."/>
            <person name="Lapidus A."/>
            <person name="Cheng J.-F."/>
            <person name="Bruce D."/>
            <person name="Goodwin L."/>
            <person name="Pitluck S."/>
            <person name="Chertkov O."/>
            <person name="Brettin T."/>
            <person name="Detter J.C."/>
            <person name="Han C."/>
            <person name="Land M.L."/>
            <person name="Hauser L."/>
            <person name="Kyrpides N."/>
            <person name="Mikhailova N."/>
            <person name="Muyzer G."/>
            <person name="Woyke T."/>
        </authorList>
    </citation>
    <scope>NUCLEOTIDE SEQUENCE [LARGE SCALE GENOMIC DNA]</scope>
    <source>
        <strain evidence="1">ASO3-1</strain>
    </source>
</reference>
<dbReference type="EMBL" id="ACJN02000001">
    <property type="protein sequence ID" value="EFI35935.1"/>
    <property type="molecule type" value="Genomic_DNA"/>
</dbReference>
<dbReference type="RefSeq" id="WP_008869063.1">
    <property type="nucleotide sequence ID" value="NZ_ACJN02000001.1"/>
</dbReference>
<keyword evidence="2" id="KW-1185">Reference proteome</keyword>
<comment type="caution">
    <text evidence="1">The sequence shown here is derived from an EMBL/GenBank/DDBJ whole genome shotgun (WGS) entry which is preliminary data.</text>
</comment>
<organism evidence="1 2">
    <name type="scientific">Desulfonatronospira thiodismutans ASO3-1</name>
    <dbReference type="NCBI Taxonomy" id="555779"/>
    <lineage>
        <taxon>Bacteria</taxon>
        <taxon>Pseudomonadati</taxon>
        <taxon>Thermodesulfobacteriota</taxon>
        <taxon>Desulfovibrionia</taxon>
        <taxon>Desulfovibrionales</taxon>
        <taxon>Desulfonatronovibrionaceae</taxon>
        <taxon>Desulfonatronospira</taxon>
    </lineage>
</organism>
<gene>
    <name evidence="1" type="ORF">Dthio_PD3377</name>
</gene>